<protein>
    <recommendedName>
        <fullName evidence="5">GH18 domain-containing protein</fullName>
    </recommendedName>
</protein>
<organism evidence="3 4">
    <name type="scientific">Gordonia hankookensis</name>
    <dbReference type="NCBI Taxonomy" id="589403"/>
    <lineage>
        <taxon>Bacteria</taxon>
        <taxon>Bacillati</taxon>
        <taxon>Actinomycetota</taxon>
        <taxon>Actinomycetes</taxon>
        <taxon>Mycobacteriales</taxon>
        <taxon>Gordoniaceae</taxon>
        <taxon>Gordonia</taxon>
    </lineage>
</organism>
<comment type="caution">
    <text evidence="3">The sequence shown here is derived from an EMBL/GenBank/DDBJ whole genome shotgun (WGS) entry which is preliminary data.</text>
</comment>
<proteinExistence type="predicted"/>
<feature type="signal peptide" evidence="2">
    <location>
        <begin position="1"/>
        <end position="19"/>
    </location>
</feature>
<keyword evidence="2" id="KW-0732">Signal</keyword>
<evidence type="ECO:0000313" key="4">
    <source>
        <dbReference type="Proteomes" id="UP000602395"/>
    </source>
</evidence>
<dbReference type="Proteomes" id="UP000602395">
    <property type="component" value="Unassembled WGS sequence"/>
</dbReference>
<evidence type="ECO:0000256" key="1">
    <source>
        <dbReference type="SAM" id="MobiDB-lite"/>
    </source>
</evidence>
<gene>
    <name evidence="3" type="ORF">IDF66_22930</name>
</gene>
<name>A0ABR7WI71_9ACTN</name>
<evidence type="ECO:0008006" key="5">
    <source>
        <dbReference type="Google" id="ProtNLM"/>
    </source>
</evidence>
<dbReference type="EMBL" id="JACWMS010000006">
    <property type="protein sequence ID" value="MBD1322444.1"/>
    <property type="molecule type" value="Genomic_DNA"/>
</dbReference>
<feature type="compositionally biased region" description="Low complexity" evidence="1">
    <location>
        <begin position="283"/>
        <end position="295"/>
    </location>
</feature>
<accession>A0ABR7WI71</accession>
<evidence type="ECO:0000313" key="3">
    <source>
        <dbReference type="EMBL" id="MBD1322444.1"/>
    </source>
</evidence>
<reference evidence="3 4" key="1">
    <citation type="submission" date="2020-09" db="EMBL/GenBank/DDBJ databases">
        <title>Novel species in genus Gordonia.</title>
        <authorList>
            <person name="Zhang G."/>
        </authorList>
    </citation>
    <scope>NUCLEOTIDE SEQUENCE [LARGE SCALE GENOMIC DNA]</scope>
    <source>
        <strain evidence="3 4">ON-33</strain>
    </source>
</reference>
<feature type="chain" id="PRO_5045125492" description="GH18 domain-containing protein" evidence="2">
    <location>
        <begin position="20"/>
        <end position="311"/>
    </location>
</feature>
<feature type="region of interest" description="Disordered" evidence="1">
    <location>
        <begin position="276"/>
        <end position="311"/>
    </location>
</feature>
<sequence>MAALVLVAVVTAALARADAAPSASSVPAPRWIMVSGSVPGLVDAGLPQSELDDLNDPSTLLLVQHVYTNSYLPNGTPTFNFRSAADLARALRAGEVPDSMHWVLLDLEASSLTPPRDQRDPIGALRRAEDLAHRYGKAVIFAPAIDLMNVLEPGLSGDALYQAFIDRLVTPGAAIADGFEIQSQRTEATEYATSFVKEAVQAAYAANPSGAPVLAGVSTNPNGRQVTADDMVEVYNAAKTAGATGYWLNIPGGGAECPNCGTPRYDVAVEFLNKISSTPTPPTETGFPTEIPTETGLPTGPVIPTGGAFSS</sequence>
<dbReference type="RefSeq" id="WP_190268765.1">
    <property type="nucleotide sequence ID" value="NZ_BAABAD010000005.1"/>
</dbReference>
<evidence type="ECO:0000256" key="2">
    <source>
        <dbReference type="SAM" id="SignalP"/>
    </source>
</evidence>
<keyword evidence="4" id="KW-1185">Reference proteome</keyword>